<protein>
    <recommendedName>
        <fullName evidence="3">protein disulfide-isomerase</fullName>
        <ecNumber evidence="3">5.3.4.1</ecNumber>
    </recommendedName>
</protein>
<dbReference type="GO" id="GO:0015035">
    <property type="term" value="F:protein-disulfide reductase activity"/>
    <property type="evidence" value="ECO:0007669"/>
    <property type="project" value="TreeGrafter"/>
</dbReference>
<evidence type="ECO:0000256" key="3">
    <source>
        <dbReference type="ARBA" id="ARBA00012723"/>
    </source>
</evidence>
<dbReference type="GO" id="GO:0005788">
    <property type="term" value="C:endoplasmic reticulum lumen"/>
    <property type="evidence" value="ECO:0007669"/>
    <property type="project" value="UniProtKB-SubCell"/>
</dbReference>
<evidence type="ECO:0000256" key="4">
    <source>
        <dbReference type="ARBA" id="ARBA00023157"/>
    </source>
</evidence>
<evidence type="ECO:0000259" key="9">
    <source>
        <dbReference type="PROSITE" id="PS51352"/>
    </source>
</evidence>
<feature type="region of interest" description="Disordered" evidence="7">
    <location>
        <begin position="249"/>
        <end position="276"/>
    </location>
</feature>
<dbReference type="EC" id="5.3.4.1" evidence="3"/>
<dbReference type="PROSITE" id="PS51352">
    <property type="entry name" value="THIOREDOXIN_2"/>
    <property type="match status" value="1"/>
</dbReference>
<dbReference type="GO" id="GO:0034976">
    <property type="term" value="P:response to endoplasmic reticulum stress"/>
    <property type="evidence" value="ECO:0007669"/>
    <property type="project" value="TreeGrafter"/>
</dbReference>
<evidence type="ECO:0000256" key="8">
    <source>
        <dbReference type="SAM" id="SignalP"/>
    </source>
</evidence>
<comment type="catalytic activity">
    <reaction evidence="1">
        <text>Catalyzes the rearrangement of -S-S- bonds in proteins.</text>
        <dbReference type="EC" id="5.3.4.1"/>
    </reaction>
</comment>
<sequence length="431" mass="47860">MKQSLTSIALGALLLSQSVIAGLYSSADKVIELTTQNFQAEVMDSDHLVMVEFYAPWCGHCKNLTPHYKAAAKNLHGIVKLGAIDCDDDKNKPICGQYGIQGFPTIKVFPSSRTGKSSVKYPQDYQGERSGKAIVDHLVKMIPNDIQLVTSNPTSGKITNIDEFTDAEDSARALLFTKKTTSSNMYKGLATDMRRRMVVAEMRNPSSEILKKYNIDSLPALVVFPKGKKTHVAYSGELKREPLSDFFSQYAEPAKGPGSSQKPKKEKKAEEAPTPFDPKVHQIEDQAEFKKQCLDKSVGSCAIAFLVLEPEFEESVKMHDENLEILGQVKKAAHDAKTPVHVMWMNALDKRVVDFMNLFQISSDIPGLLLVNPNRKAFVPFMGRFDVEGIQEWLSDSNTGRSRAFPYTFDVSLAEKKALKAESSAPVKDEL</sequence>
<name>A0A9P5VQX3_9FUNG</name>
<keyword evidence="8" id="KW-0732">Signal</keyword>
<dbReference type="Pfam" id="PF24541">
    <property type="entry name" value="Thioredox_PDIA6_C"/>
    <property type="match status" value="1"/>
</dbReference>
<feature type="signal peptide" evidence="8">
    <location>
        <begin position="1"/>
        <end position="21"/>
    </location>
</feature>
<evidence type="ECO:0000256" key="5">
    <source>
        <dbReference type="ARBA" id="ARBA00023235"/>
    </source>
</evidence>
<dbReference type="InterPro" id="IPR017937">
    <property type="entry name" value="Thioredoxin_CS"/>
</dbReference>
<dbReference type="Gene3D" id="3.40.30.10">
    <property type="entry name" value="Glutaredoxin"/>
    <property type="match status" value="2"/>
</dbReference>
<feature type="domain" description="Thioredoxin" evidence="9">
    <location>
        <begin position="13"/>
        <end position="143"/>
    </location>
</feature>
<dbReference type="InterPro" id="IPR057305">
    <property type="entry name" value="Thioredox_PDIA6_C"/>
</dbReference>
<evidence type="ECO:0000256" key="6">
    <source>
        <dbReference type="ARBA" id="ARBA00023284"/>
    </source>
</evidence>
<dbReference type="PANTHER" id="PTHR45815:SF3">
    <property type="entry name" value="PROTEIN DISULFIDE-ISOMERASE A6"/>
    <property type="match status" value="1"/>
</dbReference>
<dbReference type="AlphaFoldDB" id="A0A9P5VQX3"/>
<evidence type="ECO:0000256" key="1">
    <source>
        <dbReference type="ARBA" id="ARBA00001182"/>
    </source>
</evidence>
<comment type="subcellular location">
    <subcellularLocation>
        <location evidence="2">Endoplasmic reticulum lumen</location>
    </subcellularLocation>
</comment>
<keyword evidence="11" id="KW-1185">Reference proteome</keyword>
<dbReference type="PRINTS" id="PR00421">
    <property type="entry name" value="THIOREDOXIN"/>
</dbReference>
<evidence type="ECO:0000313" key="11">
    <source>
        <dbReference type="Proteomes" id="UP000696485"/>
    </source>
</evidence>
<comment type="caution">
    <text evidence="10">The sequence shown here is derived from an EMBL/GenBank/DDBJ whole genome shotgun (WGS) entry which is preliminary data.</text>
</comment>
<keyword evidence="4" id="KW-1015">Disulfide bond</keyword>
<dbReference type="EMBL" id="JAAAUY010000023">
    <property type="protein sequence ID" value="KAF9337548.1"/>
    <property type="molecule type" value="Genomic_DNA"/>
</dbReference>
<feature type="chain" id="PRO_5040171145" description="protein disulfide-isomerase" evidence="8">
    <location>
        <begin position="22"/>
        <end position="431"/>
    </location>
</feature>
<dbReference type="Pfam" id="PF00085">
    <property type="entry name" value="Thioredoxin"/>
    <property type="match status" value="1"/>
</dbReference>
<dbReference type="GO" id="GO:0003756">
    <property type="term" value="F:protein disulfide isomerase activity"/>
    <property type="evidence" value="ECO:0007669"/>
    <property type="project" value="UniProtKB-EC"/>
</dbReference>
<gene>
    <name evidence="10" type="primary">MPD1</name>
    <name evidence="10" type="ORF">BG006_004151</name>
</gene>
<dbReference type="SUPFAM" id="SSF52833">
    <property type="entry name" value="Thioredoxin-like"/>
    <property type="match status" value="2"/>
</dbReference>
<dbReference type="PROSITE" id="PS00194">
    <property type="entry name" value="THIOREDOXIN_1"/>
    <property type="match status" value="1"/>
</dbReference>
<evidence type="ECO:0000313" key="10">
    <source>
        <dbReference type="EMBL" id="KAF9337548.1"/>
    </source>
</evidence>
<dbReference type="PANTHER" id="PTHR45815">
    <property type="entry name" value="PROTEIN DISULFIDE-ISOMERASE A6"/>
    <property type="match status" value="1"/>
</dbReference>
<keyword evidence="6" id="KW-0676">Redox-active center</keyword>
<organism evidence="10 11">
    <name type="scientific">Podila minutissima</name>
    <dbReference type="NCBI Taxonomy" id="64525"/>
    <lineage>
        <taxon>Eukaryota</taxon>
        <taxon>Fungi</taxon>
        <taxon>Fungi incertae sedis</taxon>
        <taxon>Mucoromycota</taxon>
        <taxon>Mortierellomycotina</taxon>
        <taxon>Mortierellomycetes</taxon>
        <taxon>Mortierellales</taxon>
        <taxon>Mortierellaceae</taxon>
        <taxon>Podila</taxon>
    </lineage>
</organism>
<evidence type="ECO:0000256" key="7">
    <source>
        <dbReference type="SAM" id="MobiDB-lite"/>
    </source>
</evidence>
<dbReference type="InterPro" id="IPR013766">
    <property type="entry name" value="Thioredoxin_domain"/>
</dbReference>
<accession>A0A9P5VQX3</accession>
<reference evidence="10" key="1">
    <citation type="journal article" date="2020" name="Fungal Divers.">
        <title>Resolving the Mortierellaceae phylogeny through synthesis of multi-gene phylogenetics and phylogenomics.</title>
        <authorList>
            <person name="Vandepol N."/>
            <person name="Liber J."/>
            <person name="Desiro A."/>
            <person name="Na H."/>
            <person name="Kennedy M."/>
            <person name="Barry K."/>
            <person name="Grigoriev I.V."/>
            <person name="Miller A.N."/>
            <person name="O'Donnell K."/>
            <person name="Stajich J.E."/>
            <person name="Bonito G."/>
        </authorList>
    </citation>
    <scope>NUCLEOTIDE SEQUENCE</scope>
    <source>
        <strain evidence="10">NVP1</strain>
    </source>
</reference>
<evidence type="ECO:0000256" key="2">
    <source>
        <dbReference type="ARBA" id="ARBA00004319"/>
    </source>
</evidence>
<keyword evidence="5 10" id="KW-0413">Isomerase</keyword>
<dbReference type="Proteomes" id="UP000696485">
    <property type="component" value="Unassembled WGS sequence"/>
</dbReference>
<proteinExistence type="predicted"/>
<dbReference type="InterPro" id="IPR036249">
    <property type="entry name" value="Thioredoxin-like_sf"/>
</dbReference>